<proteinExistence type="predicted"/>
<organism evidence="1 2">
    <name type="scientific">Thamnidium elegans</name>
    <dbReference type="NCBI Taxonomy" id="101142"/>
    <lineage>
        <taxon>Eukaryota</taxon>
        <taxon>Fungi</taxon>
        <taxon>Fungi incertae sedis</taxon>
        <taxon>Mucoromycota</taxon>
        <taxon>Mucoromycotina</taxon>
        <taxon>Mucoromycetes</taxon>
        <taxon>Mucorales</taxon>
        <taxon>Mucorineae</taxon>
        <taxon>Mucoraceae</taxon>
        <taxon>Thamnidium</taxon>
    </lineage>
</organism>
<comment type="caution">
    <text evidence="1">The sequence shown here is derived from an EMBL/GenBank/DDBJ whole genome shotgun (WGS) entry which is preliminary data.</text>
</comment>
<evidence type="ECO:0000313" key="1">
    <source>
        <dbReference type="EMBL" id="KAG2233112.1"/>
    </source>
</evidence>
<reference evidence="1" key="1">
    <citation type="submission" date="2021-01" db="EMBL/GenBank/DDBJ databases">
        <title>Metabolic potential, ecology and presence of endohyphal bacteria is reflected in genomic diversity of Mucoromycotina.</title>
        <authorList>
            <person name="Muszewska A."/>
            <person name="Okrasinska A."/>
            <person name="Steczkiewicz K."/>
            <person name="Drgas O."/>
            <person name="Orlowska M."/>
            <person name="Perlinska-Lenart U."/>
            <person name="Aleksandrzak-Piekarczyk T."/>
            <person name="Szatraj K."/>
            <person name="Zielenkiewicz U."/>
            <person name="Pilsyk S."/>
            <person name="Malc E."/>
            <person name="Mieczkowski P."/>
            <person name="Kruszewska J.S."/>
            <person name="Biernat P."/>
            <person name="Pawlowska J."/>
        </authorList>
    </citation>
    <scope>NUCLEOTIDE SEQUENCE</scope>
    <source>
        <strain evidence="1">WA0000018081</strain>
    </source>
</reference>
<accession>A0A8H7SRR1</accession>
<name>A0A8H7SRR1_9FUNG</name>
<feature type="non-terminal residue" evidence="1">
    <location>
        <position position="1"/>
    </location>
</feature>
<keyword evidence="2" id="KW-1185">Reference proteome</keyword>
<evidence type="ECO:0000313" key="2">
    <source>
        <dbReference type="Proteomes" id="UP000613177"/>
    </source>
</evidence>
<dbReference type="AlphaFoldDB" id="A0A8H7SRR1"/>
<dbReference type="Proteomes" id="UP000613177">
    <property type="component" value="Unassembled WGS sequence"/>
</dbReference>
<dbReference type="EMBL" id="JAEPRE010000089">
    <property type="protein sequence ID" value="KAG2233112.1"/>
    <property type="molecule type" value="Genomic_DNA"/>
</dbReference>
<sequence length="380" mass="43666">MPKNIDNTDLLAQINQETEASTSRGRGQALARQLVAYNYEDVGIVDGGKVYVQGLRTSVESVIKTEAYKLRSQYHSLPSNKKAIVSLGLNSIIDLSFASRHSQTTLLKPQQWSELKKMFRPKAYRISDYNDIKEILRPAVKSYKDNRTFNLNWLAMNKKIKELEREYDLESNASNKDVSFCIHLLLQVLLIIKYQPSLFNDQIVNSECDFIFKFWGVTIERLFCATNFHLKWKDTYLTMHNIISNTNFKVDPRIVNDKIYKRYNTGNDIAVAEVVEHDSGDAKFIGDRVKVSIENKVIIEKYLLDSVRIISVDALQFSGLQVFFLNTSLKTSGLYVSTEFCHYSITNSLSNFSTYVDLAIQLLCFRDACISNSNLYDNHF</sequence>
<gene>
    <name evidence="1" type="ORF">INT48_005856</name>
</gene>
<protein>
    <submittedName>
        <fullName evidence="1">Uncharacterized protein</fullName>
    </submittedName>
</protein>